<feature type="compositionally biased region" description="Low complexity" evidence="5">
    <location>
        <begin position="335"/>
        <end position="348"/>
    </location>
</feature>
<dbReference type="GO" id="GO:0016020">
    <property type="term" value="C:membrane"/>
    <property type="evidence" value="ECO:0007669"/>
    <property type="project" value="UniProtKB-SubCell"/>
</dbReference>
<evidence type="ECO:0000313" key="8">
    <source>
        <dbReference type="Proteomes" id="UP000030750"/>
    </source>
</evidence>
<gene>
    <name evidence="7" type="ORF">EBH_0031310</name>
</gene>
<sequence>MSVLLGDPFYRVAAAAGSTAACVLSLLPLLAHGFQLLQERLSSSSSSSSSSSKAAARTVHPSPKTLAFRIILMVPVYALTSLLAFLYCSPLDSLPPPAAAAAGAPAAPAAPAAAAPAAAAAGEAAAVSAAAGAAELSPRAAVAAAAAAAAALQQRSGGWGGLWLRGAREAYEVAMYALILFYMAVQRPLSPWRPLPKFLCLKSIVFLCFWQSLALRWIAGLFLTGTGDSAAAAPAAAAAAAAAAARLQDWLICIEMVPCAIAHLWAFPAWEFEAFEKAEGQRAPYSCSSAAADEWSTLLRQGDHRAASAAAAAAAAGVRTATYGAEGRTHDDEPSGSSSNCSSSSSSSKLKKPLQQLASKVQQLLLSDTVLSDATHAVFGPQQQQREFNLETRSPAAALHS</sequence>
<evidence type="ECO:0000256" key="2">
    <source>
        <dbReference type="ARBA" id="ARBA00022692"/>
    </source>
</evidence>
<dbReference type="Pfam" id="PF03619">
    <property type="entry name" value="Solute_trans_a"/>
    <property type="match status" value="1"/>
</dbReference>
<dbReference type="PANTHER" id="PTHR23423">
    <property type="entry name" value="ORGANIC SOLUTE TRANSPORTER-RELATED"/>
    <property type="match status" value="1"/>
</dbReference>
<comment type="subcellular location">
    <subcellularLocation>
        <location evidence="1">Membrane</location>
        <topology evidence="1">Multi-pass membrane protein</topology>
    </subcellularLocation>
</comment>
<dbReference type="EMBL" id="HG712080">
    <property type="protein sequence ID" value="CDJ50157.1"/>
    <property type="molecule type" value="Genomic_DNA"/>
</dbReference>
<proteinExistence type="predicted"/>
<dbReference type="OrthoDB" id="5348404at2759"/>
<dbReference type="VEuPathDB" id="ToxoDB:EBH_0031310"/>
<protein>
    <submittedName>
        <fullName evidence="7">Uncharacterized protein</fullName>
    </submittedName>
</protein>
<dbReference type="AlphaFoldDB" id="U6LIE3"/>
<accession>U6LIE3</accession>
<feature type="transmembrane region" description="Helical" evidence="6">
    <location>
        <begin position="66"/>
        <end position="87"/>
    </location>
</feature>
<evidence type="ECO:0000256" key="4">
    <source>
        <dbReference type="ARBA" id="ARBA00023136"/>
    </source>
</evidence>
<evidence type="ECO:0000256" key="6">
    <source>
        <dbReference type="SAM" id="Phobius"/>
    </source>
</evidence>
<reference evidence="7" key="2">
    <citation type="submission" date="2013-10" db="EMBL/GenBank/DDBJ databases">
        <authorList>
            <person name="Aslett M."/>
        </authorList>
    </citation>
    <scope>NUCLEOTIDE SEQUENCE [LARGE SCALE GENOMIC DNA]</scope>
    <source>
        <strain evidence="7">Houghton</strain>
    </source>
</reference>
<feature type="transmembrane region" description="Helical" evidence="6">
    <location>
        <begin position="12"/>
        <end position="31"/>
    </location>
</feature>
<evidence type="ECO:0000256" key="5">
    <source>
        <dbReference type="SAM" id="MobiDB-lite"/>
    </source>
</evidence>
<keyword evidence="8" id="KW-1185">Reference proteome</keyword>
<evidence type="ECO:0000313" key="7">
    <source>
        <dbReference type="EMBL" id="CDJ50157.1"/>
    </source>
</evidence>
<organism evidence="7 8">
    <name type="scientific">Eimeria brunetti</name>
    <dbReference type="NCBI Taxonomy" id="51314"/>
    <lineage>
        <taxon>Eukaryota</taxon>
        <taxon>Sar</taxon>
        <taxon>Alveolata</taxon>
        <taxon>Apicomplexa</taxon>
        <taxon>Conoidasida</taxon>
        <taxon>Coccidia</taxon>
        <taxon>Eucoccidiorida</taxon>
        <taxon>Eimeriorina</taxon>
        <taxon>Eimeriidae</taxon>
        <taxon>Eimeria</taxon>
    </lineage>
</organism>
<keyword evidence="4 6" id="KW-0472">Membrane</keyword>
<dbReference type="Proteomes" id="UP000030750">
    <property type="component" value="Unassembled WGS sequence"/>
</dbReference>
<keyword evidence="3 6" id="KW-1133">Transmembrane helix</keyword>
<keyword evidence="2 6" id="KW-0812">Transmembrane</keyword>
<feature type="region of interest" description="Disordered" evidence="5">
    <location>
        <begin position="325"/>
        <end position="349"/>
    </location>
</feature>
<dbReference type="InterPro" id="IPR005178">
    <property type="entry name" value="Ostalpha/TMEM184C"/>
</dbReference>
<evidence type="ECO:0000256" key="1">
    <source>
        <dbReference type="ARBA" id="ARBA00004141"/>
    </source>
</evidence>
<feature type="region of interest" description="Disordered" evidence="5">
    <location>
        <begin position="378"/>
        <end position="401"/>
    </location>
</feature>
<name>U6LIE3_9EIME</name>
<evidence type="ECO:0000256" key="3">
    <source>
        <dbReference type="ARBA" id="ARBA00022989"/>
    </source>
</evidence>
<reference evidence="7" key="1">
    <citation type="submission" date="2013-10" db="EMBL/GenBank/DDBJ databases">
        <title>Genomic analysis of the causative agents of coccidiosis in chickens.</title>
        <authorList>
            <person name="Reid A.J."/>
            <person name="Blake D."/>
            <person name="Billington K."/>
            <person name="Browne H."/>
            <person name="Dunn M."/>
            <person name="Hung S."/>
            <person name="Kawahara F."/>
            <person name="Miranda-Saavedra D."/>
            <person name="Mourier T."/>
            <person name="Nagra H."/>
            <person name="Otto T.D."/>
            <person name="Rawlings N."/>
            <person name="Sanchez A."/>
            <person name="Sanders M."/>
            <person name="Subramaniam C."/>
            <person name="Tay Y."/>
            <person name="Dear P."/>
            <person name="Doerig C."/>
            <person name="Gruber A."/>
            <person name="Parkinson J."/>
            <person name="Shirley M."/>
            <person name="Wan K.L."/>
            <person name="Berriman M."/>
            <person name="Tomley F."/>
            <person name="Pain A."/>
        </authorList>
    </citation>
    <scope>NUCLEOTIDE SEQUENCE [LARGE SCALE GENOMIC DNA]</scope>
    <source>
        <strain evidence="7">Houghton</strain>
    </source>
</reference>
<dbReference type="SMART" id="SM01417">
    <property type="entry name" value="Solute_trans_a"/>
    <property type="match status" value="1"/>
</dbReference>